<dbReference type="InterPro" id="IPR023408">
    <property type="entry name" value="MscS_beta-dom_sf"/>
</dbReference>
<dbReference type="InterPro" id="IPR010920">
    <property type="entry name" value="LSM_dom_sf"/>
</dbReference>
<dbReference type="RefSeq" id="WP_119117724.1">
    <property type="nucleotide sequence ID" value="NZ_QWVS01000024.1"/>
</dbReference>
<feature type="domain" description="Mechanosensitive ion channel transmembrane helices 2/3" evidence="10">
    <location>
        <begin position="136"/>
        <end position="176"/>
    </location>
</feature>
<feature type="domain" description="Mechanosensitive ion channel MscS" evidence="8">
    <location>
        <begin position="177"/>
        <end position="244"/>
    </location>
</feature>
<accession>A0A398B3W0</accession>
<evidence type="ECO:0000256" key="6">
    <source>
        <dbReference type="ARBA" id="ARBA00023136"/>
    </source>
</evidence>
<evidence type="ECO:0000256" key="7">
    <source>
        <dbReference type="SAM" id="Phobius"/>
    </source>
</evidence>
<feature type="transmembrane region" description="Helical" evidence="7">
    <location>
        <begin position="86"/>
        <end position="107"/>
    </location>
</feature>
<name>A0A398B3W0_9BACI</name>
<dbReference type="PANTHER" id="PTHR43634:SF2">
    <property type="entry name" value="LOW CONDUCTANCE MECHANOSENSITIVE CHANNEL YNAI"/>
    <property type="match status" value="1"/>
</dbReference>
<evidence type="ECO:0000256" key="3">
    <source>
        <dbReference type="ARBA" id="ARBA00022475"/>
    </source>
</evidence>
<dbReference type="Gene3D" id="1.10.287.1260">
    <property type="match status" value="1"/>
</dbReference>
<dbReference type="Pfam" id="PF00924">
    <property type="entry name" value="MS_channel_2nd"/>
    <property type="match status" value="1"/>
</dbReference>
<feature type="transmembrane region" description="Helical" evidence="7">
    <location>
        <begin position="15"/>
        <end position="39"/>
    </location>
</feature>
<evidence type="ECO:0000256" key="2">
    <source>
        <dbReference type="ARBA" id="ARBA00008017"/>
    </source>
</evidence>
<sequence length="360" mass="40893">MALNYDIDKLTNLGISIGILLLFLLLRKIFTAYIFKFILKISKKSPTNFFTHVFNSFEQPIRWLFIIVGVYVALCYFPYLDQKDPLFLKFFRASIIFIISWGLYNMASASSVLFEKIRDRFDINMDQILIPFLSKGLRFIIIAISFSIIAQEFNYDVNGFVAGLGLGGLAFALAAKDAIANFFGGIVIIIEKPFSIGDWIQTASVEGIVEDITFRSTSIRAFSQAVVTVPNAALSNEVITNWSKMGKRSVTFRPELKYDTPRHKVKNVLEKIEFELRNHPGVHQETILVKLEQLHISGLMIYINFFTNSTQLADYLTVKEDINYAIMEILEEEHVSLAFPTSTIIVEQDKTAQTSQVSNS</sequence>
<evidence type="ECO:0000259" key="10">
    <source>
        <dbReference type="Pfam" id="PF21088"/>
    </source>
</evidence>
<evidence type="ECO:0000259" key="8">
    <source>
        <dbReference type="Pfam" id="PF00924"/>
    </source>
</evidence>
<feature type="transmembrane region" description="Helical" evidence="7">
    <location>
        <begin position="128"/>
        <end position="151"/>
    </location>
</feature>
<dbReference type="InterPro" id="IPR011014">
    <property type="entry name" value="MscS_channel_TM-2"/>
</dbReference>
<proteinExistence type="inferred from homology"/>
<dbReference type="InterPro" id="IPR045042">
    <property type="entry name" value="YnaI-like"/>
</dbReference>
<dbReference type="Proteomes" id="UP000266016">
    <property type="component" value="Unassembled WGS sequence"/>
</dbReference>
<gene>
    <name evidence="11" type="ORF">D1953_13495</name>
</gene>
<evidence type="ECO:0000256" key="1">
    <source>
        <dbReference type="ARBA" id="ARBA00004651"/>
    </source>
</evidence>
<protein>
    <submittedName>
        <fullName evidence="11">Mechanosensitive ion channel family protein</fullName>
    </submittedName>
</protein>
<dbReference type="GO" id="GO:0055085">
    <property type="term" value="P:transmembrane transport"/>
    <property type="evidence" value="ECO:0007669"/>
    <property type="project" value="InterPro"/>
</dbReference>
<dbReference type="Pfam" id="PF21082">
    <property type="entry name" value="MS_channel_3rd"/>
    <property type="match status" value="1"/>
</dbReference>
<dbReference type="InterPro" id="IPR049278">
    <property type="entry name" value="MS_channel_C"/>
</dbReference>
<comment type="similarity">
    <text evidence="2">Belongs to the MscS (TC 1.A.23) family.</text>
</comment>
<dbReference type="SUPFAM" id="SSF50182">
    <property type="entry name" value="Sm-like ribonucleoproteins"/>
    <property type="match status" value="1"/>
</dbReference>
<dbReference type="Pfam" id="PF21088">
    <property type="entry name" value="MS_channel_1st"/>
    <property type="match status" value="1"/>
</dbReference>
<dbReference type="EMBL" id="QWVS01000024">
    <property type="protein sequence ID" value="RID84532.1"/>
    <property type="molecule type" value="Genomic_DNA"/>
</dbReference>
<dbReference type="GO" id="GO:0005886">
    <property type="term" value="C:plasma membrane"/>
    <property type="evidence" value="ECO:0007669"/>
    <property type="project" value="UniProtKB-SubCell"/>
</dbReference>
<keyword evidence="6 7" id="KW-0472">Membrane</keyword>
<evidence type="ECO:0000256" key="5">
    <source>
        <dbReference type="ARBA" id="ARBA00022989"/>
    </source>
</evidence>
<dbReference type="SUPFAM" id="SSF82861">
    <property type="entry name" value="Mechanosensitive channel protein MscS (YggB), transmembrane region"/>
    <property type="match status" value="1"/>
</dbReference>
<comment type="caution">
    <text evidence="11">The sequence shown here is derived from an EMBL/GenBank/DDBJ whole genome shotgun (WGS) entry which is preliminary data.</text>
</comment>
<evidence type="ECO:0000313" key="11">
    <source>
        <dbReference type="EMBL" id="RID84532.1"/>
    </source>
</evidence>
<comment type="subcellular location">
    <subcellularLocation>
        <location evidence="1">Cell membrane</location>
        <topology evidence="1">Multi-pass membrane protein</topology>
    </subcellularLocation>
</comment>
<organism evidence="11 12">
    <name type="scientific">Peribacillus asahii</name>
    <dbReference type="NCBI Taxonomy" id="228899"/>
    <lineage>
        <taxon>Bacteria</taxon>
        <taxon>Bacillati</taxon>
        <taxon>Bacillota</taxon>
        <taxon>Bacilli</taxon>
        <taxon>Bacillales</taxon>
        <taxon>Bacillaceae</taxon>
        <taxon>Peribacillus</taxon>
    </lineage>
</organism>
<evidence type="ECO:0000313" key="12">
    <source>
        <dbReference type="Proteomes" id="UP000266016"/>
    </source>
</evidence>
<dbReference type="InterPro" id="IPR011066">
    <property type="entry name" value="MscS_channel_C_sf"/>
</dbReference>
<keyword evidence="5 7" id="KW-1133">Transmembrane helix</keyword>
<dbReference type="AlphaFoldDB" id="A0A398B3W0"/>
<dbReference type="Gene3D" id="2.30.30.60">
    <property type="match status" value="1"/>
</dbReference>
<dbReference type="PANTHER" id="PTHR43634">
    <property type="entry name" value="OW CONDUCTANCE MECHANOSENSITIVE CHANNEL"/>
    <property type="match status" value="1"/>
</dbReference>
<keyword evidence="4 7" id="KW-0812">Transmembrane</keyword>
<feature type="transmembrane region" description="Helical" evidence="7">
    <location>
        <begin position="60"/>
        <end position="80"/>
    </location>
</feature>
<dbReference type="Gene3D" id="3.30.70.100">
    <property type="match status" value="1"/>
</dbReference>
<keyword evidence="3" id="KW-1003">Cell membrane</keyword>
<feature type="domain" description="Mechanosensitive ion channel MscS C-terminal" evidence="9">
    <location>
        <begin position="255"/>
        <end position="336"/>
    </location>
</feature>
<feature type="transmembrane region" description="Helical" evidence="7">
    <location>
        <begin position="157"/>
        <end position="175"/>
    </location>
</feature>
<dbReference type="InterPro" id="IPR049142">
    <property type="entry name" value="MS_channel_1st"/>
</dbReference>
<dbReference type="SUPFAM" id="SSF82689">
    <property type="entry name" value="Mechanosensitive channel protein MscS (YggB), C-terminal domain"/>
    <property type="match status" value="1"/>
</dbReference>
<dbReference type="InterPro" id="IPR006685">
    <property type="entry name" value="MscS_channel_2nd"/>
</dbReference>
<keyword evidence="12" id="KW-1185">Reference proteome</keyword>
<evidence type="ECO:0000256" key="4">
    <source>
        <dbReference type="ARBA" id="ARBA00022692"/>
    </source>
</evidence>
<reference evidence="11 12" key="1">
    <citation type="submission" date="2018-08" db="EMBL/GenBank/DDBJ databases">
        <title>Bacillus jemisoniae sp. nov., Bacillus chryseoplanitiae sp. nov., Bacillus resnikiae sp. nov., and Bacillus frankliniae sp. nov., isolated from Viking spacecraft and associated surfaces.</title>
        <authorList>
            <person name="Seuylemezian A."/>
            <person name="Vaishampayan P."/>
        </authorList>
    </citation>
    <scope>NUCLEOTIDE SEQUENCE [LARGE SCALE GENOMIC DNA]</scope>
    <source>
        <strain evidence="11 12">MA001</strain>
    </source>
</reference>
<evidence type="ECO:0000259" key="9">
    <source>
        <dbReference type="Pfam" id="PF21082"/>
    </source>
</evidence>